<reference evidence="6 7" key="1">
    <citation type="submission" date="2019-10" db="EMBL/GenBank/DDBJ databases">
        <authorList>
            <person name="Palmer J.M."/>
        </authorList>
    </citation>
    <scope>NUCLEOTIDE SEQUENCE [LARGE SCALE GENOMIC DNA]</scope>
    <source>
        <strain evidence="6 7">TWF694</strain>
    </source>
</reference>
<dbReference type="GO" id="GO:0010181">
    <property type="term" value="F:FMN binding"/>
    <property type="evidence" value="ECO:0007669"/>
    <property type="project" value="InterPro"/>
</dbReference>
<dbReference type="SUPFAM" id="SSF56425">
    <property type="entry name" value="Succinate dehydrogenase/fumarate reductase flavoprotein, catalytic domain"/>
    <property type="match status" value="1"/>
</dbReference>
<dbReference type="EC" id="1.3.1.6" evidence="4"/>
<protein>
    <recommendedName>
        <fullName evidence="4">Fumarate reductase</fullName>
        <ecNumber evidence="4">1.3.1.6</ecNumber>
    </recommendedName>
</protein>
<gene>
    <name evidence="6" type="ORF">TWF694_001857</name>
</gene>
<comment type="catalytic activity">
    <reaction evidence="4">
        <text>succinate + NAD(+) = fumarate + NADH + H(+)</text>
        <dbReference type="Rhea" id="RHEA:18281"/>
        <dbReference type="ChEBI" id="CHEBI:15378"/>
        <dbReference type="ChEBI" id="CHEBI:29806"/>
        <dbReference type="ChEBI" id="CHEBI:30031"/>
        <dbReference type="ChEBI" id="CHEBI:57540"/>
        <dbReference type="ChEBI" id="CHEBI:57945"/>
        <dbReference type="EC" id="1.3.1.6"/>
    </reaction>
</comment>
<dbReference type="PANTHER" id="PTHR43400">
    <property type="entry name" value="FUMARATE REDUCTASE"/>
    <property type="match status" value="1"/>
</dbReference>
<comment type="function">
    <text evidence="4">Irreversibly catalyzes the reduction of fumarate to succinate.</text>
</comment>
<evidence type="ECO:0000313" key="7">
    <source>
        <dbReference type="Proteomes" id="UP001365542"/>
    </source>
</evidence>
<dbReference type="NCBIfam" id="TIGR01813">
    <property type="entry name" value="flavo_cyto_c"/>
    <property type="match status" value="1"/>
</dbReference>
<evidence type="ECO:0000256" key="2">
    <source>
        <dbReference type="ARBA" id="ARBA00022827"/>
    </source>
</evidence>
<name>A0AAV9X3V8_9PEZI</name>
<dbReference type="Gene3D" id="3.50.50.60">
    <property type="entry name" value="FAD/NAD(P)-binding domain"/>
    <property type="match status" value="1"/>
</dbReference>
<comment type="caution">
    <text evidence="6">The sequence shown here is derived from an EMBL/GenBank/DDBJ whole genome shotgun (WGS) entry which is preliminary data.</text>
</comment>
<dbReference type="Gene3D" id="3.90.700.10">
    <property type="entry name" value="Succinate dehydrogenase/fumarate reductase flavoprotein, catalytic domain"/>
    <property type="match status" value="1"/>
</dbReference>
<accession>A0AAV9X3V8</accession>
<organism evidence="6 7">
    <name type="scientific">Orbilia ellipsospora</name>
    <dbReference type="NCBI Taxonomy" id="2528407"/>
    <lineage>
        <taxon>Eukaryota</taxon>
        <taxon>Fungi</taxon>
        <taxon>Dikarya</taxon>
        <taxon>Ascomycota</taxon>
        <taxon>Pezizomycotina</taxon>
        <taxon>Orbiliomycetes</taxon>
        <taxon>Orbiliales</taxon>
        <taxon>Orbiliaceae</taxon>
        <taxon>Orbilia</taxon>
    </lineage>
</organism>
<keyword evidence="7" id="KW-1185">Reference proteome</keyword>
<dbReference type="InterPro" id="IPR010960">
    <property type="entry name" value="Flavocytochrome_c"/>
</dbReference>
<dbReference type="InterPro" id="IPR036188">
    <property type="entry name" value="FAD/NAD-bd_sf"/>
</dbReference>
<evidence type="ECO:0000256" key="4">
    <source>
        <dbReference type="RuleBase" id="RU366062"/>
    </source>
</evidence>
<keyword evidence="2 4" id="KW-0274">FAD</keyword>
<evidence type="ECO:0000259" key="5">
    <source>
        <dbReference type="Pfam" id="PF00890"/>
    </source>
</evidence>
<comment type="cofactor">
    <cofactor evidence="4">
        <name>FAD</name>
        <dbReference type="ChEBI" id="CHEBI:57692"/>
    </cofactor>
    <text evidence="4">Binds 1 FAD per monomer.</text>
</comment>
<comment type="similarity">
    <text evidence="4">Belongs to the FAD-dependent oxidoreductase 2 family. FRD/SDH subfamily.</text>
</comment>
<dbReference type="EMBL" id="JAVHJO010000010">
    <property type="protein sequence ID" value="KAK6535396.1"/>
    <property type="molecule type" value="Genomic_DNA"/>
</dbReference>
<keyword evidence="3 4" id="KW-0560">Oxidoreductase</keyword>
<dbReference type="AlphaFoldDB" id="A0AAV9X3V8"/>
<dbReference type="PANTHER" id="PTHR43400:SF12">
    <property type="entry name" value="FUMARATE REDUCTASE"/>
    <property type="match status" value="1"/>
</dbReference>
<sequence>MPPTAQTKVEVAKLTAIVVGSGLAGLSAASELISQGLTVRVFERAANPGGNSIKASSGINGAPTKYQPLPDDAFYSDTIKSVGSAISIMKEQRETLISTLINSSSSAVSWLVETKGIDLSKVTQLGGHSFPRTHRGSSGPPPGFSIISTLLKHLKESPLFHLQTSCTVSRIIHEGGHVQGVEYVSENGEKEEQRGPVIFASGGFGGDAEGLLAQYRPDLTGYPSTNDPRPGTQPLLTVVGAQLIDMDLVQVHPTGFIDPADPLSPRKFLAAELLRGEGGILLLNGKRFVNELETREKVTNAIIASTPTSVSPKQWEVTLVIDEGTYAAAKSHIDFYLFKGLMRKTTIADLGQDTLDSILRYASTAGKEQPDEFGRTSFANWSLTDPTLESVVYVGIVTPVVHFAMGGVLINDRSEVINEGGEKIEGLWAAGEVTGGVHGNNRLGGSSLLECVVFGRIAGNQCAKYLKGVL</sequence>
<dbReference type="Proteomes" id="UP001365542">
    <property type="component" value="Unassembled WGS sequence"/>
</dbReference>
<evidence type="ECO:0000313" key="6">
    <source>
        <dbReference type="EMBL" id="KAK6535396.1"/>
    </source>
</evidence>
<evidence type="ECO:0000256" key="3">
    <source>
        <dbReference type="ARBA" id="ARBA00023002"/>
    </source>
</evidence>
<feature type="domain" description="FAD-dependent oxidoreductase 2 FAD-binding" evidence="5">
    <location>
        <begin position="16"/>
        <end position="448"/>
    </location>
</feature>
<dbReference type="InterPro" id="IPR050315">
    <property type="entry name" value="FAD-oxidoreductase_2"/>
</dbReference>
<dbReference type="InterPro" id="IPR027477">
    <property type="entry name" value="Succ_DH/fumarate_Rdtase_cat_sf"/>
</dbReference>
<dbReference type="InterPro" id="IPR003953">
    <property type="entry name" value="FAD-dep_OxRdtase_2_FAD-bd"/>
</dbReference>
<evidence type="ECO:0000256" key="1">
    <source>
        <dbReference type="ARBA" id="ARBA00022630"/>
    </source>
</evidence>
<dbReference type="Pfam" id="PF00890">
    <property type="entry name" value="FAD_binding_2"/>
    <property type="match status" value="1"/>
</dbReference>
<proteinExistence type="inferred from homology"/>
<dbReference type="GO" id="GO:0016156">
    <property type="term" value="F:fumarate reductase (NADH) activity"/>
    <property type="evidence" value="ECO:0007669"/>
    <property type="project" value="UniProtKB-EC"/>
</dbReference>
<keyword evidence="1 4" id="KW-0285">Flavoprotein</keyword>
<dbReference type="SUPFAM" id="SSF51905">
    <property type="entry name" value="FAD/NAD(P)-binding domain"/>
    <property type="match status" value="1"/>
</dbReference>